<proteinExistence type="predicted"/>
<dbReference type="Proteomes" id="UP000316988">
    <property type="component" value="Unassembled WGS sequence"/>
</dbReference>
<dbReference type="InterPro" id="IPR043426">
    <property type="entry name" value="MltB-like"/>
</dbReference>
<comment type="caution">
    <text evidence="4">The sequence shown here is derived from an EMBL/GenBank/DDBJ whole genome shotgun (WGS) entry which is preliminary data.</text>
</comment>
<protein>
    <recommendedName>
        <fullName evidence="3">Transglycosylase SLT domain-containing protein</fullName>
    </recommendedName>
</protein>
<dbReference type="GO" id="GO:0008933">
    <property type="term" value="F:peptidoglycan lytic transglycosylase activity"/>
    <property type="evidence" value="ECO:0007669"/>
    <property type="project" value="TreeGrafter"/>
</dbReference>
<dbReference type="EMBL" id="VLNT01000005">
    <property type="protein sequence ID" value="TSD63698.1"/>
    <property type="molecule type" value="Genomic_DNA"/>
</dbReference>
<dbReference type="Pfam" id="PF13406">
    <property type="entry name" value="SLT_2"/>
    <property type="match status" value="1"/>
</dbReference>
<dbReference type="RefSeq" id="WP_143913067.1">
    <property type="nucleotide sequence ID" value="NZ_VLNT01000005.1"/>
</dbReference>
<accession>A0A554SBH9</accession>
<feature type="chain" id="PRO_5038338850" description="Transglycosylase SLT domain-containing protein" evidence="2">
    <location>
        <begin position="20"/>
        <end position="236"/>
    </location>
</feature>
<dbReference type="PANTHER" id="PTHR30163">
    <property type="entry name" value="MEMBRANE-BOUND LYTIC MUREIN TRANSGLYCOSYLASE B"/>
    <property type="match status" value="1"/>
</dbReference>
<reference evidence="4 5" key="1">
    <citation type="submission" date="2019-07" db="EMBL/GenBank/DDBJ databases">
        <authorList>
            <person name="Zhao L.H."/>
        </authorList>
    </citation>
    <scope>NUCLEOTIDE SEQUENCE [LARGE SCALE GENOMIC DNA]</scope>
    <source>
        <strain evidence="4 5">Co35</strain>
    </source>
</reference>
<feature type="signal peptide" evidence="2">
    <location>
        <begin position="1"/>
        <end position="19"/>
    </location>
</feature>
<organism evidence="4 5">
    <name type="scientific">Aeromicrobium piscarium</name>
    <dbReference type="NCBI Taxonomy" id="2590901"/>
    <lineage>
        <taxon>Bacteria</taxon>
        <taxon>Bacillati</taxon>
        <taxon>Actinomycetota</taxon>
        <taxon>Actinomycetes</taxon>
        <taxon>Propionibacteriales</taxon>
        <taxon>Nocardioidaceae</taxon>
        <taxon>Aeromicrobium</taxon>
    </lineage>
</organism>
<gene>
    <name evidence="4" type="ORF">FNM00_08825</name>
</gene>
<feature type="domain" description="Transglycosylase SLT" evidence="3">
    <location>
        <begin position="151"/>
        <end position="218"/>
    </location>
</feature>
<dbReference type="Gene3D" id="1.10.530.10">
    <property type="match status" value="1"/>
</dbReference>
<dbReference type="GO" id="GO:0009253">
    <property type="term" value="P:peptidoglycan catabolic process"/>
    <property type="evidence" value="ECO:0007669"/>
    <property type="project" value="TreeGrafter"/>
</dbReference>
<sequence length="236" mass="24489">MSFPSRAAFAAAVAALTLAACGPDRPEFTGPAGTPQQAPPAEAPATDALSAQADPAWVEQVAADTEIPSRVVAAYAGADLRVRAEGGCSVGWNTLAGIGRIESRHGTIFGGRIGDDGRATSDIIGIPLDGTNETLAIEDTDGGVLDGDTEWDRAVGPMQFIPETWERWGAAADGDGPGDPQNIDDAALAAARYLCSVGESGLDAEQDWIAAVRTYNNSRDYQFDVAAASQEYSHHG</sequence>
<feature type="region of interest" description="Disordered" evidence="1">
    <location>
        <begin position="26"/>
        <end position="47"/>
    </location>
</feature>
<dbReference type="InterPro" id="IPR031304">
    <property type="entry name" value="SLT_2"/>
</dbReference>
<keyword evidence="2" id="KW-0732">Signal</keyword>
<evidence type="ECO:0000259" key="3">
    <source>
        <dbReference type="Pfam" id="PF13406"/>
    </source>
</evidence>
<evidence type="ECO:0000256" key="2">
    <source>
        <dbReference type="SAM" id="SignalP"/>
    </source>
</evidence>
<name>A0A554SBH9_9ACTN</name>
<evidence type="ECO:0000313" key="4">
    <source>
        <dbReference type="EMBL" id="TSD63698.1"/>
    </source>
</evidence>
<evidence type="ECO:0000313" key="5">
    <source>
        <dbReference type="Proteomes" id="UP000316988"/>
    </source>
</evidence>
<evidence type="ECO:0000256" key="1">
    <source>
        <dbReference type="SAM" id="MobiDB-lite"/>
    </source>
</evidence>
<dbReference type="OrthoDB" id="9796191at2"/>
<dbReference type="PROSITE" id="PS51257">
    <property type="entry name" value="PROKAR_LIPOPROTEIN"/>
    <property type="match status" value="1"/>
</dbReference>
<dbReference type="PANTHER" id="PTHR30163:SF8">
    <property type="entry name" value="LYTIC MUREIN TRANSGLYCOSYLASE"/>
    <property type="match status" value="1"/>
</dbReference>
<dbReference type="AlphaFoldDB" id="A0A554SBH9"/>
<dbReference type="SUPFAM" id="SSF53955">
    <property type="entry name" value="Lysozyme-like"/>
    <property type="match status" value="1"/>
</dbReference>
<dbReference type="InterPro" id="IPR023346">
    <property type="entry name" value="Lysozyme-like_dom_sf"/>
</dbReference>
<keyword evidence="5" id="KW-1185">Reference proteome</keyword>